<dbReference type="Gene3D" id="3.90.280.10">
    <property type="entry name" value="PEBP-like"/>
    <property type="match status" value="1"/>
</dbReference>
<proteinExistence type="predicted"/>
<dbReference type="AlphaFoldDB" id="A0A328P8J7"/>
<dbReference type="InterPro" id="IPR036610">
    <property type="entry name" value="PEBP-like_sf"/>
</dbReference>
<dbReference type="EMBL" id="QLOE01000008">
    <property type="protein sequence ID" value="RAO78728.1"/>
    <property type="molecule type" value="Genomic_DNA"/>
</dbReference>
<dbReference type="InterPro" id="IPR005247">
    <property type="entry name" value="YbhB_YbcL/LppC-like"/>
</dbReference>
<dbReference type="PANTHER" id="PTHR30289:SF1">
    <property type="entry name" value="PEBP (PHOSPHATIDYLETHANOLAMINE-BINDING PROTEIN) FAMILY PROTEIN"/>
    <property type="match status" value="1"/>
</dbReference>
<reference evidence="1 2" key="1">
    <citation type="submission" date="2018-06" db="EMBL/GenBank/DDBJ databases">
        <title>Draft genome sequence of hyperthermophilic methanogen Methanothermobacter tenebrarum sp. MCM-B 1447.</title>
        <authorList>
            <person name="Pore S.D."/>
            <person name="Dagar S."/>
            <person name="Dhakephalkar P.K."/>
        </authorList>
    </citation>
    <scope>NUCLEOTIDE SEQUENCE [LARGE SCALE GENOMIC DNA]</scope>
    <source>
        <strain evidence="1 2">MCM B 1447</strain>
    </source>
</reference>
<dbReference type="OrthoDB" id="28720at2157"/>
<dbReference type="CDD" id="cd00865">
    <property type="entry name" value="PEBP_bact_arch"/>
    <property type="match status" value="1"/>
</dbReference>
<sequence>MKIRSSAFNDGERIPKKYTCDGEDVSPPLTWEDVPGETVTLTIISDDPDAPSKTWTHWLIFNIPPELNGLPENVEKVGELENGIMQGFNDFGRIGYGGPCPPSGVHRYFFKLYALDTRLNLEPGTSKEELLKAMEGHIIEKAEMIGLYSRD</sequence>
<dbReference type="InterPro" id="IPR008914">
    <property type="entry name" value="PEBP"/>
</dbReference>
<dbReference type="RefSeq" id="WP_112094245.1">
    <property type="nucleotide sequence ID" value="NZ_QLOE01000008.1"/>
</dbReference>
<comment type="caution">
    <text evidence="1">The sequence shown here is derived from an EMBL/GenBank/DDBJ whole genome shotgun (WGS) entry which is preliminary data.</text>
</comment>
<gene>
    <name evidence="1" type="ORF">DPC56_06375</name>
</gene>
<dbReference type="Proteomes" id="UP000249782">
    <property type="component" value="Unassembled WGS sequence"/>
</dbReference>
<name>A0A328P8J7_9EURY</name>
<accession>A0A328P8J7</accession>
<dbReference type="NCBIfam" id="TIGR00481">
    <property type="entry name" value="YbhB/YbcL family Raf kinase inhibitor-like protein"/>
    <property type="match status" value="1"/>
</dbReference>
<evidence type="ECO:0000313" key="1">
    <source>
        <dbReference type="EMBL" id="RAO78728.1"/>
    </source>
</evidence>
<dbReference type="PANTHER" id="PTHR30289">
    <property type="entry name" value="UNCHARACTERIZED PROTEIN YBCL-RELATED"/>
    <property type="match status" value="1"/>
</dbReference>
<protein>
    <submittedName>
        <fullName evidence="1">YbhB/YbcL family Raf kinase inhibitor-like protein</fullName>
    </submittedName>
</protein>
<organism evidence="1 2">
    <name type="scientific">Methanothermobacter tenebrarum</name>
    <dbReference type="NCBI Taxonomy" id="680118"/>
    <lineage>
        <taxon>Archaea</taxon>
        <taxon>Methanobacteriati</taxon>
        <taxon>Methanobacteriota</taxon>
        <taxon>Methanomada group</taxon>
        <taxon>Methanobacteria</taxon>
        <taxon>Methanobacteriales</taxon>
        <taxon>Methanobacteriaceae</taxon>
        <taxon>Methanothermobacter</taxon>
    </lineage>
</organism>
<keyword evidence="2" id="KW-1185">Reference proteome</keyword>
<evidence type="ECO:0000313" key="2">
    <source>
        <dbReference type="Proteomes" id="UP000249782"/>
    </source>
</evidence>
<dbReference type="Pfam" id="PF01161">
    <property type="entry name" value="PBP"/>
    <property type="match status" value="1"/>
</dbReference>
<dbReference type="SUPFAM" id="SSF49777">
    <property type="entry name" value="PEBP-like"/>
    <property type="match status" value="1"/>
</dbReference>